<dbReference type="Gene3D" id="3.30.70.270">
    <property type="match status" value="1"/>
</dbReference>
<dbReference type="GO" id="GO:0042276">
    <property type="term" value="P:error-prone translesion synthesis"/>
    <property type="evidence" value="ECO:0007669"/>
    <property type="project" value="TreeGrafter"/>
</dbReference>
<evidence type="ECO:0000313" key="7">
    <source>
        <dbReference type="EMBL" id="KJF38167.1"/>
    </source>
</evidence>
<evidence type="ECO:0000256" key="1">
    <source>
        <dbReference type="ARBA" id="ARBA00010945"/>
    </source>
</evidence>
<evidence type="ECO:0000259" key="6">
    <source>
        <dbReference type="PROSITE" id="PS50173"/>
    </source>
</evidence>
<dbReference type="GeneID" id="42858751"/>
<dbReference type="AlphaFoldDB" id="A0A0D8IU12"/>
<evidence type="ECO:0000256" key="4">
    <source>
        <dbReference type="ARBA" id="ARBA00022763"/>
    </source>
</evidence>
<dbReference type="Gene3D" id="3.40.1170.60">
    <property type="match status" value="1"/>
</dbReference>
<keyword evidence="8" id="KW-1185">Reference proteome</keyword>
<dbReference type="Pfam" id="PF00817">
    <property type="entry name" value="IMS"/>
    <property type="match status" value="1"/>
</dbReference>
<dbReference type="EMBL" id="JXXK01000075">
    <property type="protein sequence ID" value="KJF38167.1"/>
    <property type="molecule type" value="Genomic_DNA"/>
</dbReference>
<organism evidence="7 8">
    <name type="scientific">Ruthenibacterium lactatiformans</name>
    <dbReference type="NCBI Taxonomy" id="1550024"/>
    <lineage>
        <taxon>Bacteria</taxon>
        <taxon>Bacillati</taxon>
        <taxon>Bacillota</taxon>
        <taxon>Clostridia</taxon>
        <taxon>Eubacteriales</taxon>
        <taxon>Oscillospiraceae</taxon>
        <taxon>Ruthenibacterium</taxon>
    </lineage>
</organism>
<dbReference type="PANTHER" id="PTHR11076:SF35">
    <property type="entry name" value="DNA REPAIR PROTEIN HOMOLOG YOBH"/>
    <property type="match status" value="1"/>
</dbReference>
<protein>
    <submittedName>
        <fullName evidence="7">DNA methylase</fullName>
    </submittedName>
</protein>
<accession>A0A0D8IU12</accession>
<dbReference type="InterPro" id="IPR017961">
    <property type="entry name" value="DNA_pol_Y-fam_little_finger"/>
</dbReference>
<keyword evidence="4" id="KW-0227">DNA damage</keyword>
<gene>
    <name evidence="7" type="ORF">TQ39_19720</name>
</gene>
<dbReference type="InterPro" id="IPR043128">
    <property type="entry name" value="Rev_trsase/Diguanyl_cyclase"/>
</dbReference>
<evidence type="ECO:0000256" key="3">
    <source>
        <dbReference type="ARBA" id="ARBA00022695"/>
    </source>
</evidence>
<dbReference type="Proteomes" id="UP000032483">
    <property type="component" value="Unassembled WGS sequence"/>
</dbReference>
<dbReference type="GO" id="GO:0005829">
    <property type="term" value="C:cytosol"/>
    <property type="evidence" value="ECO:0007669"/>
    <property type="project" value="TreeGrafter"/>
</dbReference>
<name>A0A0D8IU12_9FIRM</name>
<comment type="similarity">
    <text evidence="1">Belongs to the DNA polymerase type-Y family.</text>
</comment>
<keyword evidence="3" id="KW-0548">Nucleotidyltransferase</keyword>
<dbReference type="GO" id="GO:0008168">
    <property type="term" value="F:methyltransferase activity"/>
    <property type="evidence" value="ECO:0007669"/>
    <property type="project" value="UniProtKB-KW"/>
</dbReference>
<dbReference type="InterPro" id="IPR001126">
    <property type="entry name" value="UmuC"/>
</dbReference>
<dbReference type="Pfam" id="PF11799">
    <property type="entry name" value="IMS_C"/>
    <property type="match status" value="1"/>
</dbReference>
<dbReference type="GO" id="GO:0003887">
    <property type="term" value="F:DNA-directed DNA polymerase activity"/>
    <property type="evidence" value="ECO:0007669"/>
    <property type="project" value="UniProtKB-KW"/>
</dbReference>
<dbReference type="PROSITE" id="PS50173">
    <property type="entry name" value="UMUC"/>
    <property type="match status" value="1"/>
</dbReference>
<keyword evidence="5" id="KW-0239">DNA-directed DNA polymerase</keyword>
<reference evidence="7" key="1">
    <citation type="submission" date="2015-02" db="EMBL/GenBank/DDBJ databases">
        <title>A novel member of the family Ruminococcaceae isolated from human feces.</title>
        <authorList>
            <person name="Shkoporov A.N."/>
            <person name="Chaplin A.V."/>
            <person name="Motuzova O.V."/>
            <person name="Kafarskaia L.I."/>
            <person name="Khokhlova E.V."/>
            <person name="Efimov B.A."/>
        </authorList>
    </citation>
    <scope>NUCLEOTIDE SEQUENCE [LARGE SCALE GENOMIC DNA]</scope>
    <source>
        <strain evidence="7">585-1</strain>
    </source>
</reference>
<keyword evidence="2" id="KW-0515">Mutator protein</keyword>
<keyword evidence="5" id="KW-0808">Transferase</keyword>
<dbReference type="GO" id="GO:0009432">
    <property type="term" value="P:SOS response"/>
    <property type="evidence" value="ECO:0007669"/>
    <property type="project" value="TreeGrafter"/>
</dbReference>
<dbReference type="PATRIC" id="fig|1550024.3.peg.4527"/>
<dbReference type="PANTHER" id="PTHR11076">
    <property type="entry name" value="DNA REPAIR POLYMERASE UMUC / TRANSFERASE FAMILY MEMBER"/>
    <property type="match status" value="1"/>
</dbReference>
<feature type="domain" description="UmuC" evidence="6">
    <location>
        <begin position="6"/>
        <end position="234"/>
    </location>
</feature>
<evidence type="ECO:0000313" key="8">
    <source>
        <dbReference type="Proteomes" id="UP000032483"/>
    </source>
</evidence>
<keyword evidence="7" id="KW-0489">Methyltransferase</keyword>
<dbReference type="GO" id="GO:0003684">
    <property type="term" value="F:damaged DNA binding"/>
    <property type="evidence" value="ECO:0007669"/>
    <property type="project" value="InterPro"/>
</dbReference>
<dbReference type="GO" id="GO:0006281">
    <property type="term" value="P:DNA repair"/>
    <property type="evidence" value="ECO:0007669"/>
    <property type="project" value="InterPro"/>
</dbReference>
<dbReference type="GO" id="GO:0032259">
    <property type="term" value="P:methylation"/>
    <property type="evidence" value="ECO:0007669"/>
    <property type="project" value="UniProtKB-KW"/>
</dbReference>
<comment type="caution">
    <text evidence="7">The sequence shown here is derived from an EMBL/GenBank/DDBJ whole genome shotgun (WGS) entry which is preliminary data.</text>
</comment>
<dbReference type="InterPro" id="IPR050116">
    <property type="entry name" value="DNA_polymerase-Y"/>
</dbReference>
<dbReference type="Gene3D" id="1.10.150.20">
    <property type="entry name" value="5' to 3' exonuclease, C-terminal subdomain"/>
    <property type="match status" value="1"/>
</dbReference>
<proteinExistence type="inferred from homology"/>
<dbReference type="SUPFAM" id="SSF56672">
    <property type="entry name" value="DNA/RNA polymerases"/>
    <property type="match status" value="1"/>
</dbReference>
<sequence>MTERTYLAIDLKSFYASVECMERSLDPMTTNLVVADASRTEKTICLAVSPSLKAYGIPGRARLFEVVQKVKEANLKRQRNAPGYRFTGASSSSVELANNPGLAIDYLIAPPRMAHYMEHSTRIYSVYLKHVAPDDIHVYSIDEVLIDATSYLKRENITAKDLAMRIILDVLRTTGITATAGIGPNLYLAKIAMDIYAKHVQPDENGVRIAELDEMKYRQLMWTHRPLTDFWRVGKGYEKKLESIGLYTMGDIARCSLGPPTDLYNEDTLYDLFGVNAELLIDHAWGWEPCTIADIKAYKPEASNVGSGQVLECPYDFVRTRLVVREMADQLALSLVESRLVTRQIVLTVGYDIENLTDKTRSKAYHGEVKVDRYGRKIPKHAHGTANLPRYTSSSVQLMDAVTELFERIADKNLLVRRLNLTAGNVLTESAAQKEEAVEQLDLFSLSPTSQEKRAEEEKKLVRERKRQEAMLAIKRKYGKNAILKGMNLQEGATAKDRNGKIGGHKA</sequence>
<evidence type="ECO:0000256" key="2">
    <source>
        <dbReference type="ARBA" id="ARBA00022457"/>
    </source>
</evidence>
<evidence type="ECO:0000256" key="5">
    <source>
        <dbReference type="ARBA" id="ARBA00022932"/>
    </source>
</evidence>
<dbReference type="InterPro" id="IPR043502">
    <property type="entry name" value="DNA/RNA_pol_sf"/>
</dbReference>
<dbReference type="RefSeq" id="WP_050006784.1">
    <property type="nucleotide sequence ID" value="NZ_JXXK01000075.1"/>
</dbReference>